<dbReference type="PROSITE" id="PS50106">
    <property type="entry name" value="PDZ"/>
    <property type="match status" value="2"/>
</dbReference>
<evidence type="ECO:0000313" key="4">
    <source>
        <dbReference type="EMBL" id="GGG70652.1"/>
    </source>
</evidence>
<feature type="domain" description="PDZ" evidence="3">
    <location>
        <begin position="220"/>
        <end position="296"/>
    </location>
</feature>
<feature type="domain" description="PDZ" evidence="3">
    <location>
        <begin position="56"/>
        <end position="142"/>
    </location>
</feature>
<keyword evidence="2" id="KW-0732">Signal</keyword>
<sequence>MKLMKIQHHVRMVTLTSAMLLVLPGFAFALSHTAANTALPVSAKIHGAARSGAPPRVPQGYLGIDLRDVGQDEVSSLKLSDTRGAEIVHVDHDGPAGKLGLQRNDVILQMNGVQIQDQEQLRQMLREMPAGKSVTFVISRDGQQQTLTTQLANRQEVERRAWEQHLVVPDPGSDYGPPPQMGSGFVHSDSGNTSLGKGAKAHRDFLGATTVLSASFTGAQLEVMGPQLAEFFGVEGNAGLLVRSVEANSPAEDAGLRAGDVVMQVNQVPVTTASEWSKTIHQNRGRPVALLVLRDRHEQTLTMTPDSKKRSSVAWPFTSTNCPQIAEL</sequence>
<organism evidence="4 5">
    <name type="scientific">Edaphobacter dinghuensis</name>
    <dbReference type="NCBI Taxonomy" id="1560005"/>
    <lineage>
        <taxon>Bacteria</taxon>
        <taxon>Pseudomonadati</taxon>
        <taxon>Acidobacteriota</taxon>
        <taxon>Terriglobia</taxon>
        <taxon>Terriglobales</taxon>
        <taxon>Acidobacteriaceae</taxon>
        <taxon>Edaphobacter</taxon>
    </lineage>
</organism>
<comment type="caution">
    <text evidence="4">The sequence shown here is derived from an EMBL/GenBank/DDBJ whole genome shotgun (WGS) entry which is preliminary data.</text>
</comment>
<protein>
    <recommendedName>
        <fullName evidence="3">PDZ domain-containing protein</fullName>
    </recommendedName>
</protein>
<dbReference type="CDD" id="cd06779">
    <property type="entry name" value="cpPDZ_Deg_HtrA-like"/>
    <property type="match status" value="1"/>
</dbReference>
<evidence type="ECO:0000259" key="3">
    <source>
        <dbReference type="PROSITE" id="PS50106"/>
    </source>
</evidence>
<dbReference type="InterPro" id="IPR001478">
    <property type="entry name" value="PDZ"/>
</dbReference>
<name>A0A917H909_9BACT</name>
<dbReference type="EMBL" id="BMGT01000001">
    <property type="protein sequence ID" value="GGG70652.1"/>
    <property type="molecule type" value="Genomic_DNA"/>
</dbReference>
<dbReference type="Pfam" id="PF17820">
    <property type="entry name" value="PDZ_6"/>
    <property type="match status" value="1"/>
</dbReference>
<dbReference type="PANTHER" id="PTHR22939">
    <property type="entry name" value="SERINE PROTEASE FAMILY S1C HTRA-RELATED"/>
    <property type="match status" value="1"/>
</dbReference>
<dbReference type="AlphaFoldDB" id="A0A917H909"/>
<feature type="signal peptide" evidence="2">
    <location>
        <begin position="1"/>
        <end position="29"/>
    </location>
</feature>
<dbReference type="InterPro" id="IPR041489">
    <property type="entry name" value="PDZ_6"/>
</dbReference>
<dbReference type="PANTHER" id="PTHR22939:SF129">
    <property type="entry name" value="SERINE PROTEASE HTRA2, MITOCHONDRIAL"/>
    <property type="match status" value="1"/>
</dbReference>
<dbReference type="SMART" id="SM00228">
    <property type="entry name" value="PDZ"/>
    <property type="match status" value="2"/>
</dbReference>
<feature type="chain" id="PRO_5036744031" description="PDZ domain-containing protein" evidence="2">
    <location>
        <begin position="30"/>
        <end position="328"/>
    </location>
</feature>
<dbReference type="Proteomes" id="UP000647241">
    <property type="component" value="Unassembled WGS sequence"/>
</dbReference>
<keyword evidence="5" id="KW-1185">Reference proteome</keyword>
<accession>A0A917H909</accession>
<reference evidence="4" key="1">
    <citation type="journal article" date="2014" name="Int. J. Syst. Evol. Microbiol.">
        <title>Complete genome sequence of Corynebacterium casei LMG S-19264T (=DSM 44701T), isolated from a smear-ripened cheese.</title>
        <authorList>
            <consortium name="US DOE Joint Genome Institute (JGI-PGF)"/>
            <person name="Walter F."/>
            <person name="Albersmeier A."/>
            <person name="Kalinowski J."/>
            <person name="Ruckert C."/>
        </authorList>
    </citation>
    <scope>NUCLEOTIDE SEQUENCE</scope>
    <source>
        <strain evidence="4">CGMCC 1.12997</strain>
    </source>
</reference>
<reference evidence="4" key="2">
    <citation type="submission" date="2020-09" db="EMBL/GenBank/DDBJ databases">
        <authorList>
            <person name="Sun Q."/>
            <person name="Zhou Y."/>
        </authorList>
    </citation>
    <scope>NUCLEOTIDE SEQUENCE</scope>
    <source>
        <strain evidence="4">CGMCC 1.12997</strain>
    </source>
</reference>
<evidence type="ECO:0000256" key="2">
    <source>
        <dbReference type="SAM" id="SignalP"/>
    </source>
</evidence>
<dbReference type="InterPro" id="IPR036034">
    <property type="entry name" value="PDZ_sf"/>
</dbReference>
<dbReference type="SUPFAM" id="SSF50156">
    <property type="entry name" value="PDZ domain-like"/>
    <property type="match status" value="2"/>
</dbReference>
<dbReference type="Gene3D" id="2.30.42.10">
    <property type="match status" value="2"/>
</dbReference>
<gene>
    <name evidence="4" type="ORF">GCM10011585_11040</name>
</gene>
<evidence type="ECO:0000256" key="1">
    <source>
        <dbReference type="ARBA" id="ARBA00010541"/>
    </source>
</evidence>
<dbReference type="GO" id="GO:0008236">
    <property type="term" value="F:serine-type peptidase activity"/>
    <property type="evidence" value="ECO:0007669"/>
    <property type="project" value="UniProtKB-KW"/>
</dbReference>
<comment type="similarity">
    <text evidence="1">Belongs to the peptidase S1C family.</text>
</comment>
<dbReference type="Pfam" id="PF13180">
    <property type="entry name" value="PDZ_2"/>
    <property type="match status" value="1"/>
</dbReference>
<proteinExistence type="inferred from homology"/>
<evidence type="ECO:0000313" key="5">
    <source>
        <dbReference type="Proteomes" id="UP000647241"/>
    </source>
</evidence>